<proteinExistence type="inferred from homology"/>
<dbReference type="PANTHER" id="PTHR36565:SF1">
    <property type="entry name" value="UPF0332 PROTEIN TM_1000"/>
    <property type="match status" value="1"/>
</dbReference>
<comment type="caution">
    <text evidence="3">The sequence shown here is derived from an EMBL/GenBank/DDBJ whole genome shotgun (WGS) entry which is preliminary data.</text>
</comment>
<evidence type="ECO:0000313" key="3">
    <source>
        <dbReference type="EMBL" id="PRY32568.1"/>
    </source>
</evidence>
<evidence type="ECO:0000313" key="4">
    <source>
        <dbReference type="Proteomes" id="UP000238375"/>
    </source>
</evidence>
<dbReference type="AlphaFoldDB" id="A0A2T0SGM6"/>
<gene>
    <name evidence="3" type="ORF">CLV58_12170</name>
</gene>
<protein>
    <submittedName>
        <fullName evidence="3">Uncharacterized protein (UPF0332 family)</fullName>
    </submittedName>
</protein>
<dbReference type="InterPro" id="IPR052226">
    <property type="entry name" value="UPF0332_toxin"/>
</dbReference>
<keyword evidence="4" id="KW-1185">Reference proteome</keyword>
<evidence type="ECO:0000256" key="1">
    <source>
        <dbReference type="ARBA" id="ARBA00038248"/>
    </source>
</evidence>
<dbReference type="Gene3D" id="1.20.120.330">
    <property type="entry name" value="Nucleotidyltransferases domain 2"/>
    <property type="match status" value="1"/>
</dbReference>
<dbReference type="InterPro" id="IPR007842">
    <property type="entry name" value="HEPN_dom"/>
</dbReference>
<sequence length="130" mass="14978">MNQYKRDLIDYRLERADALLQTAQNMVQDEDWFSAVNRLYYAVYQAVAALMVKEGIQIKSHSGAKAMFDKHIVKAERAEVRWSKLYTRLADARHASDYGAFVTFSSEDVLPLLVQTEEFIAVIKQLIDTD</sequence>
<organism evidence="3 4">
    <name type="scientific">Spirosoma oryzae</name>
    <dbReference type="NCBI Taxonomy" id="1469603"/>
    <lineage>
        <taxon>Bacteria</taxon>
        <taxon>Pseudomonadati</taxon>
        <taxon>Bacteroidota</taxon>
        <taxon>Cytophagia</taxon>
        <taxon>Cytophagales</taxon>
        <taxon>Cytophagaceae</taxon>
        <taxon>Spirosoma</taxon>
    </lineage>
</organism>
<accession>A0A2T0SGM6</accession>
<dbReference type="OrthoDB" id="1494057at2"/>
<comment type="similarity">
    <text evidence="1">Belongs to the UPF0332 family.</text>
</comment>
<dbReference type="EMBL" id="PVTE01000021">
    <property type="protein sequence ID" value="PRY32568.1"/>
    <property type="molecule type" value="Genomic_DNA"/>
</dbReference>
<feature type="domain" description="HEPN" evidence="2">
    <location>
        <begin position="11"/>
        <end position="125"/>
    </location>
</feature>
<dbReference type="RefSeq" id="WP_106139789.1">
    <property type="nucleotide sequence ID" value="NZ_PVTE01000021.1"/>
</dbReference>
<evidence type="ECO:0000259" key="2">
    <source>
        <dbReference type="Pfam" id="PF05168"/>
    </source>
</evidence>
<dbReference type="Proteomes" id="UP000238375">
    <property type="component" value="Unassembled WGS sequence"/>
</dbReference>
<dbReference type="PANTHER" id="PTHR36565">
    <property type="entry name" value="UPF0332 PROTEIN TM_1000"/>
    <property type="match status" value="1"/>
</dbReference>
<name>A0A2T0SGM6_9BACT</name>
<reference evidence="3 4" key="1">
    <citation type="submission" date="2018-03" db="EMBL/GenBank/DDBJ databases">
        <title>Genomic Encyclopedia of Archaeal and Bacterial Type Strains, Phase II (KMG-II): from individual species to whole genera.</title>
        <authorList>
            <person name="Goeker M."/>
        </authorList>
    </citation>
    <scope>NUCLEOTIDE SEQUENCE [LARGE SCALE GENOMIC DNA]</scope>
    <source>
        <strain evidence="3 4">DSM 28354</strain>
    </source>
</reference>
<dbReference type="Pfam" id="PF05168">
    <property type="entry name" value="HEPN"/>
    <property type="match status" value="1"/>
</dbReference>